<name>A0ABP0MQL4_9DINO</name>
<protein>
    <recommendedName>
        <fullName evidence="3">Methyltransferase domain-containing protein</fullName>
    </recommendedName>
</protein>
<sequence length="194" mass="21521">LYLDKLRTAIATCPEAQQEELEGHCAPEQLEFLRSFVAQRFQHLHGGLKMCQIGFNAGHSAAALLDQAPEGSVLLSLDLGHHSYTKPLERVVSSLAQEHGQTHLLLEGNSAEMLPRFRHIEFDLIFIDGNHAYEVCGGNTGPLCTGRCPVVAHLRRPPPAEAVKLDMLLCMEMATQEQLEDARARMKELDGQEE</sequence>
<comment type="caution">
    <text evidence="1">The sequence shown here is derived from an EMBL/GenBank/DDBJ whole genome shotgun (WGS) entry which is preliminary data.</text>
</comment>
<keyword evidence="2" id="KW-1185">Reference proteome</keyword>
<evidence type="ECO:0000313" key="1">
    <source>
        <dbReference type="EMBL" id="CAK9053483.1"/>
    </source>
</evidence>
<reference evidence="1 2" key="1">
    <citation type="submission" date="2024-02" db="EMBL/GenBank/DDBJ databases">
        <authorList>
            <person name="Chen Y."/>
            <person name="Shah S."/>
            <person name="Dougan E. K."/>
            <person name="Thang M."/>
            <person name="Chan C."/>
        </authorList>
    </citation>
    <scope>NUCLEOTIDE SEQUENCE [LARGE SCALE GENOMIC DNA]</scope>
</reference>
<proteinExistence type="predicted"/>
<gene>
    <name evidence="1" type="ORF">CCMP2556_LOCUS26885</name>
</gene>
<accession>A0ABP0MQL4</accession>
<evidence type="ECO:0008006" key="3">
    <source>
        <dbReference type="Google" id="ProtNLM"/>
    </source>
</evidence>
<dbReference type="Proteomes" id="UP001642484">
    <property type="component" value="Unassembled WGS sequence"/>
</dbReference>
<organism evidence="1 2">
    <name type="scientific">Durusdinium trenchii</name>
    <dbReference type="NCBI Taxonomy" id="1381693"/>
    <lineage>
        <taxon>Eukaryota</taxon>
        <taxon>Sar</taxon>
        <taxon>Alveolata</taxon>
        <taxon>Dinophyceae</taxon>
        <taxon>Suessiales</taxon>
        <taxon>Symbiodiniaceae</taxon>
        <taxon>Durusdinium</taxon>
    </lineage>
</organism>
<dbReference type="Gene3D" id="3.40.50.150">
    <property type="entry name" value="Vaccinia Virus protein VP39"/>
    <property type="match status" value="1"/>
</dbReference>
<dbReference type="InterPro" id="IPR029063">
    <property type="entry name" value="SAM-dependent_MTases_sf"/>
</dbReference>
<dbReference type="Pfam" id="PF13578">
    <property type="entry name" value="Methyltransf_24"/>
    <property type="match status" value="1"/>
</dbReference>
<feature type="non-terminal residue" evidence="1">
    <location>
        <position position="1"/>
    </location>
</feature>
<evidence type="ECO:0000313" key="2">
    <source>
        <dbReference type="Proteomes" id="UP001642484"/>
    </source>
</evidence>
<dbReference type="EMBL" id="CAXAMN010018947">
    <property type="protein sequence ID" value="CAK9053483.1"/>
    <property type="molecule type" value="Genomic_DNA"/>
</dbReference>